<dbReference type="InterPro" id="IPR001227">
    <property type="entry name" value="Ac_transferase_dom_sf"/>
</dbReference>
<dbReference type="GO" id="GO:0016746">
    <property type="term" value="F:acyltransferase activity"/>
    <property type="evidence" value="ECO:0007669"/>
    <property type="project" value="UniProtKB-KW"/>
</dbReference>
<accession>A0ABV5TTW0</accession>
<name>A0ABV5TTW0_9ACTN</name>
<dbReference type="Pfam" id="PF22621">
    <property type="entry name" value="CurL-like_PKS_C"/>
    <property type="match status" value="1"/>
</dbReference>
<dbReference type="Pfam" id="PF00698">
    <property type="entry name" value="Acyl_transf_1"/>
    <property type="match status" value="1"/>
</dbReference>
<feature type="non-terminal residue" evidence="3">
    <location>
        <position position="159"/>
    </location>
</feature>
<dbReference type="PANTHER" id="PTHR43775">
    <property type="entry name" value="FATTY ACID SYNTHASE"/>
    <property type="match status" value="1"/>
</dbReference>
<comment type="caution">
    <text evidence="3">The sequence shown here is derived from an EMBL/GenBank/DDBJ whole genome shotgun (WGS) entry which is preliminary data.</text>
</comment>
<proteinExistence type="predicted"/>
<feature type="domain" description="Malonyl-CoA:ACP transacylase (MAT)" evidence="2">
    <location>
        <begin position="75"/>
        <end position="159"/>
    </location>
</feature>
<reference evidence="3 4" key="1">
    <citation type="submission" date="2024-09" db="EMBL/GenBank/DDBJ databases">
        <authorList>
            <person name="Sun Q."/>
            <person name="Mori K."/>
        </authorList>
    </citation>
    <scope>NUCLEOTIDE SEQUENCE [LARGE SCALE GENOMIC DNA]</scope>
    <source>
        <strain evidence="3 4">JCM 3028</strain>
    </source>
</reference>
<keyword evidence="4" id="KW-1185">Reference proteome</keyword>
<organism evidence="3 4">
    <name type="scientific">Streptosporangium vulgare</name>
    <dbReference type="NCBI Taxonomy" id="46190"/>
    <lineage>
        <taxon>Bacteria</taxon>
        <taxon>Bacillati</taxon>
        <taxon>Actinomycetota</taxon>
        <taxon>Actinomycetes</taxon>
        <taxon>Streptosporangiales</taxon>
        <taxon>Streptosporangiaceae</taxon>
        <taxon>Streptosporangium</taxon>
    </lineage>
</organism>
<dbReference type="SUPFAM" id="SSF52151">
    <property type="entry name" value="FabD/lysophospholipase-like"/>
    <property type="match status" value="1"/>
</dbReference>
<evidence type="ECO:0000259" key="2">
    <source>
        <dbReference type="Pfam" id="PF00698"/>
    </source>
</evidence>
<evidence type="ECO:0000313" key="4">
    <source>
        <dbReference type="Proteomes" id="UP001589610"/>
    </source>
</evidence>
<dbReference type="PANTHER" id="PTHR43775:SF51">
    <property type="entry name" value="INACTIVE PHENOLPHTHIOCEROL SYNTHESIS POLYKETIDE SYNTHASE TYPE I PKS1-RELATED"/>
    <property type="match status" value="1"/>
</dbReference>
<keyword evidence="3" id="KW-0012">Acyltransferase</keyword>
<evidence type="ECO:0000256" key="1">
    <source>
        <dbReference type="ARBA" id="ARBA00022679"/>
    </source>
</evidence>
<keyword evidence="1" id="KW-0808">Transferase</keyword>
<dbReference type="InterPro" id="IPR050091">
    <property type="entry name" value="PKS_NRPS_Biosynth_Enz"/>
</dbReference>
<dbReference type="Gene3D" id="3.40.366.10">
    <property type="entry name" value="Malonyl-Coenzyme A Acyl Carrier Protein, domain 2"/>
    <property type="match status" value="1"/>
</dbReference>
<dbReference type="EMBL" id="JBHMBS010000188">
    <property type="protein sequence ID" value="MFB9682538.1"/>
    <property type="molecule type" value="Genomic_DNA"/>
</dbReference>
<dbReference type="InterPro" id="IPR014043">
    <property type="entry name" value="Acyl_transferase_dom"/>
</dbReference>
<evidence type="ECO:0000313" key="3">
    <source>
        <dbReference type="EMBL" id="MFB9682538.1"/>
    </source>
</evidence>
<dbReference type="InterPro" id="IPR016035">
    <property type="entry name" value="Acyl_Trfase/lysoPLipase"/>
</dbReference>
<sequence>MRAQAERLAAHVKTSQPSGVDVAYSLVAGRAVLEHRAVVVGRSRDELVDRLAELAAGDPSTGVISGAAAPGGLGFLFTGQGAQRVGMGRELYETFPAFATAFDEVDDHFEGSLKDLVFTSSSEGVLDRTENAQIALFAVEVALFRLLESWGMRPDFLLG</sequence>
<dbReference type="Proteomes" id="UP001589610">
    <property type="component" value="Unassembled WGS sequence"/>
</dbReference>
<dbReference type="RefSeq" id="WP_386164236.1">
    <property type="nucleotide sequence ID" value="NZ_JBHMBS010000188.1"/>
</dbReference>
<protein>
    <submittedName>
        <fullName evidence="3">Acyltransferase domain-containing protein</fullName>
    </submittedName>
</protein>
<gene>
    <name evidence="3" type="ORF">ACFFRH_44615</name>
</gene>